<proteinExistence type="predicted"/>
<dbReference type="EMBL" id="HBHR01009217">
    <property type="protein sequence ID" value="CAD9861921.1"/>
    <property type="molecule type" value="Transcribed_RNA"/>
</dbReference>
<feature type="region of interest" description="Disordered" evidence="1">
    <location>
        <begin position="1"/>
        <end position="35"/>
    </location>
</feature>
<accession>A0A7S2UXA6</accession>
<name>A0A7S2UXA6_9STRA</name>
<reference evidence="2" key="1">
    <citation type="submission" date="2021-01" db="EMBL/GenBank/DDBJ databases">
        <authorList>
            <person name="Corre E."/>
            <person name="Pelletier E."/>
            <person name="Niang G."/>
            <person name="Scheremetjew M."/>
            <person name="Finn R."/>
            <person name="Kale V."/>
            <person name="Holt S."/>
            <person name="Cochrane G."/>
            <person name="Meng A."/>
            <person name="Brown T."/>
            <person name="Cohen L."/>
        </authorList>
    </citation>
    <scope>NUCLEOTIDE SEQUENCE</scope>
    <source>
        <strain evidence="2">CCMP1661</strain>
    </source>
</reference>
<evidence type="ECO:0000256" key="1">
    <source>
        <dbReference type="SAM" id="MobiDB-lite"/>
    </source>
</evidence>
<protein>
    <submittedName>
        <fullName evidence="2">Uncharacterized protein</fullName>
    </submittedName>
</protein>
<gene>
    <name evidence="2" type="ORF">FJAP1339_LOCUS4446</name>
</gene>
<dbReference type="AlphaFoldDB" id="A0A7S2UXA6"/>
<organism evidence="2">
    <name type="scientific">Fibrocapsa japonica</name>
    <dbReference type="NCBI Taxonomy" id="94617"/>
    <lineage>
        <taxon>Eukaryota</taxon>
        <taxon>Sar</taxon>
        <taxon>Stramenopiles</taxon>
        <taxon>Ochrophyta</taxon>
        <taxon>Raphidophyceae</taxon>
        <taxon>Chattonellales</taxon>
        <taxon>Chattonellaceae</taxon>
        <taxon>Fibrocapsa</taxon>
    </lineage>
</organism>
<feature type="compositionally biased region" description="Low complexity" evidence="1">
    <location>
        <begin position="11"/>
        <end position="24"/>
    </location>
</feature>
<sequence>MSEEVKTEGIPTEVPSSEAPTSEEPSSEEPSSKKAKILGEGYTLNINNAVDKSYEIKSLTEIAEAPVAAIQGISDRGAEILAKYRVHSVADLAEWKFAKWCEAIVILADTEEPGKRDEASMMNINKAMDKEYEKKTLSEICQAPISAVQGLTDEACEYLRSLRVDTVEKLGKWKFYKWAKSIVILAGVENADFSSR</sequence>
<evidence type="ECO:0000313" key="2">
    <source>
        <dbReference type="EMBL" id="CAD9861921.1"/>
    </source>
</evidence>